<feature type="transmembrane region" description="Helical" evidence="1">
    <location>
        <begin position="546"/>
        <end position="564"/>
    </location>
</feature>
<feature type="transmembrane region" description="Helical" evidence="1">
    <location>
        <begin position="709"/>
        <end position="729"/>
    </location>
</feature>
<keyword evidence="4" id="KW-1185">Reference proteome</keyword>
<dbReference type="Proteomes" id="UP000649617">
    <property type="component" value="Unassembled WGS sequence"/>
</dbReference>
<evidence type="ECO:0000259" key="2">
    <source>
        <dbReference type="Pfam" id="PF02517"/>
    </source>
</evidence>
<keyword evidence="1" id="KW-0812">Transmembrane</keyword>
<evidence type="ECO:0000313" key="3">
    <source>
        <dbReference type="EMBL" id="CAE7248600.1"/>
    </source>
</evidence>
<dbReference type="InterPro" id="IPR003675">
    <property type="entry name" value="Rce1/LyrA-like_dom"/>
</dbReference>
<reference evidence="3" key="1">
    <citation type="submission" date="2021-02" db="EMBL/GenBank/DDBJ databases">
        <authorList>
            <person name="Dougan E. K."/>
            <person name="Rhodes N."/>
            <person name="Thang M."/>
            <person name="Chan C."/>
        </authorList>
    </citation>
    <scope>NUCLEOTIDE SEQUENCE</scope>
</reference>
<sequence>MGPAAKITCHLRWSRVHSLDIDLEKQKMEVANLQRFDQELILAYKRFSLFGILYDHYFVTDGKWTIEFRGDEVAEACVHVHCRDPGYYDVAKVFGNSEEVLHRMRRVCGARSFSFCFRNCEHVARYIAEGRWFSAQSAADGSLWRKCMSDLAGSHALKLNKWPWELESLLSECCLNDCCGFVSCQSEDCYVVHDPSMFNVLVIGAEAELARSIAPHLTGMAPRRASPEAVPLKLEVTRGSASVGGRRRDVQIMTIAGSIQQYGDEAASILRSHLREDVICVDRVLVFIQGPLSDSMQSFVKLLGIQENPTNFTFIQHQLEDTSREASEELLAALYIQVGATAQIISTPHLRPHGQHCLSLEYLKPEERPSRVFAAKMGLPNLRADSGEIIPLLIPGMLDEPEALAKLLDATFLPCEGHFLSRDWRLQMGGAEPGVESTYWWMGGKEDDGDVEQSSFVEKMAGTEVLPESRADRAAFPVLESLPIESKGENSATSFSSKLLQLLAAVGMTSFISRIIVTGSGAFAAALPCASLLSLAHMTFPLELPLGEFVPWWSLLVLGLILVIGPEDMRAAAGLRVGRINGGPLMWSAICMVISTLALVGWSKIWVRGDHGPIQDALAPMMSPASVLPLAIVNALREELQFRMMFLGGVLSGDASQCTLITAISLGLHSAFFALLHYVGGFPRGMSGFVLVLIWSLFLDILRIWSGGMALVLLLHVQADVTIFLLVLMEDRHRRLKNQQSYLD</sequence>
<dbReference type="OrthoDB" id="431348at2759"/>
<feature type="transmembrane region" description="Helical" evidence="1">
    <location>
        <begin position="617"/>
        <end position="637"/>
    </location>
</feature>
<dbReference type="GO" id="GO:0080120">
    <property type="term" value="P:CAAX-box protein maturation"/>
    <property type="evidence" value="ECO:0007669"/>
    <property type="project" value="UniProtKB-ARBA"/>
</dbReference>
<dbReference type="GO" id="GO:0004175">
    <property type="term" value="F:endopeptidase activity"/>
    <property type="evidence" value="ECO:0007669"/>
    <property type="project" value="UniProtKB-ARBA"/>
</dbReference>
<evidence type="ECO:0000313" key="4">
    <source>
        <dbReference type="Proteomes" id="UP000649617"/>
    </source>
</evidence>
<name>A0A812LS89_SYMPI</name>
<dbReference type="Pfam" id="PF02517">
    <property type="entry name" value="Rce1-like"/>
    <property type="match status" value="1"/>
</dbReference>
<protein>
    <recommendedName>
        <fullName evidence="2">CAAX prenyl protease 2/Lysostaphin resistance protein A-like domain-containing protein</fullName>
    </recommendedName>
</protein>
<dbReference type="EMBL" id="CAJNIZ010006280">
    <property type="protein sequence ID" value="CAE7248600.1"/>
    <property type="molecule type" value="Genomic_DNA"/>
</dbReference>
<evidence type="ECO:0000256" key="1">
    <source>
        <dbReference type="SAM" id="Phobius"/>
    </source>
</evidence>
<keyword evidence="1" id="KW-0472">Membrane</keyword>
<organism evidence="3 4">
    <name type="scientific">Symbiodinium pilosum</name>
    <name type="common">Dinoflagellate</name>
    <dbReference type="NCBI Taxonomy" id="2952"/>
    <lineage>
        <taxon>Eukaryota</taxon>
        <taxon>Sar</taxon>
        <taxon>Alveolata</taxon>
        <taxon>Dinophyceae</taxon>
        <taxon>Suessiales</taxon>
        <taxon>Symbiodiniaceae</taxon>
        <taxon>Symbiodinium</taxon>
    </lineage>
</organism>
<accession>A0A812LS89</accession>
<comment type="caution">
    <text evidence="3">The sequence shown here is derived from an EMBL/GenBank/DDBJ whole genome shotgun (WGS) entry which is preliminary data.</text>
</comment>
<dbReference type="AlphaFoldDB" id="A0A812LS89"/>
<proteinExistence type="predicted"/>
<gene>
    <name evidence="3" type="ORF">SPIL2461_LOCUS4661</name>
</gene>
<feature type="transmembrane region" description="Helical" evidence="1">
    <location>
        <begin position="585"/>
        <end position="605"/>
    </location>
</feature>
<feature type="domain" description="CAAX prenyl protease 2/Lysostaphin resistance protein A-like" evidence="2">
    <location>
        <begin position="625"/>
        <end position="720"/>
    </location>
</feature>
<keyword evidence="1" id="KW-1133">Transmembrane helix</keyword>
<feature type="transmembrane region" description="Helical" evidence="1">
    <location>
        <begin position="685"/>
        <end position="702"/>
    </location>
</feature>